<reference evidence="1" key="1">
    <citation type="submission" date="2019-02" db="EMBL/GenBank/DDBJ databases">
        <authorList>
            <person name="Gruber-Vodicka R. H."/>
            <person name="Seah K. B. B."/>
        </authorList>
    </citation>
    <scope>NUCLEOTIDE SEQUENCE</scope>
    <source>
        <strain evidence="1">BECK_BZ125</strain>
    </source>
</reference>
<accession>A0A450YS97</accession>
<dbReference type="SUPFAM" id="SSF54637">
    <property type="entry name" value="Thioesterase/thiol ester dehydrase-isomerase"/>
    <property type="match status" value="2"/>
</dbReference>
<dbReference type="Gene3D" id="3.10.129.10">
    <property type="entry name" value="Hotdog Thioesterase"/>
    <property type="match status" value="1"/>
</dbReference>
<dbReference type="PIRSF" id="PIRSF021494">
    <property type="entry name" value="Rv0216_prd"/>
    <property type="match status" value="1"/>
</dbReference>
<name>A0A450YS97_9GAMM</name>
<dbReference type="Pfam" id="PF19315">
    <property type="entry name" value="MC_hydratase"/>
    <property type="match status" value="1"/>
</dbReference>
<organism evidence="1">
    <name type="scientific">Candidatus Kentrum sp. TC</name>
    <dbReference type="NCBI Taxonomy" id="2126339"/>
    <lineage>
        <taxon>Bacteria</taxon>
        <taxon>Pseudomonadati</taxon>
        <taxon>Pseudomonadota</taxon>
        <taxon>Gammaproteobacteria</taxon>
        <taxon>Candidatus Kentrum</taxon>
    </lineage>
</organism>
<dbReference type="InterPro" id="IPR052342">
    <property type="entry name" value="MCH/BMMD"/>
</dbReference>
<gene>
    <name evidence="1" type="ORF">BECKTC1821E_GA0114239_103412</name>
</gene>
<protein>
    <submittedName>
        <fullName evidence="1">2-methylfumaryl-CoA hydratase</fullName>
    </submittedName>
</protein>
<dbReference type="PANTHER" id="PTHR43664:SF1">
    <property type="entry name" value="BETA-METHYLMALYL-COA DEHYDRATASE"/>
    <property type="match status" value="1"/>
</dbReference>
<dbReference type="InterPro" id="IPR048274">
    <property type="entry name" value="MC_hydratase"/>
</dbReference>
<dbReference type="CDD" id="cd03451">
    <property type="entry name" value="FkbR2"/>
    <property type="match status" value="2"/>
</dbReference>
<proteinExistence type="predicted"/>
<dbReference type="InterPro" id="IPR016790">
    <property type="entry name" value="Thiol_ester_hydratase_Rv0216"/>
</dbReference>
<dbReference type="PANTHER" id="PTHR43664">
    <property type="entry name" value="MONOAMINE OXIDASE-RELATED"/>
    <property type="match status" value="1"/>
</dbReference>
<dbReference type="GO" id="GO:0016829">
    <property type="term" value="F:lyase activity"/>
    <property type="evidence" value="ECO:0007669"/>
    <property type="project" value="InterPro"/>
</dbReference>
<dbReference type="AlphaFoldDB" id="A0A450YS97"/>
<evidence type="ECO:0000313" key="1">
    <source>
        <dbReference type="EMBL" id="VFK44369.1"/>
    </source>
</evidence>
<dbReference type="EMBL" id="CAADFT010000034">
    <property type="protein sequence ID" value="VFK44369.1"/>
    <property type="molecule type" value="Genomic_DNA"/>
</dbReference>
<dbReference type="InterPro" id="IPR029069">
    <property type="entry name" value="HotDog_dom_sf"/>
</dbReference>
<sequence length="390" mass="43294">MLIHFSGIYATGFPILGLGTEAALLKEVKILMSVKTNPGNYFEDFTLDKKIIHATPRTVTEGDVSLYTALYGFRFPAQSSDEFARTMGFPRAPLEDFLAFHMVFGKTVPDVSLNAIANLGYAGGRFGVPVYPGDTVKTTSTVIGVKENSDAKTGTVYVRSVGVNQRDEMVLDYRRWVMVRKKDKGSLAPKAMVPDLPKAVSIEDFIIPEGITNRGYDTDLASSPHLWDDYEVGEKIDHVDAMTLEEADHMTATRLYQNTAKVHFNQHTEKDGRFGKRIIYGGHIISMARSLSFNGLANAFKVVAINGGRHVAPSFAGDTIYAWSQVVDKMELPGRSDFGALRLRTVAAKDQACDEFPYKIDKEDKDGKAKKVYHPAVVLDFDYTVLMPRR</sequence>